<dbReference type="STRING" id="229919.GCA_001050195_02132"/>
<dbReference type="Pfam" id="PF00583">
    <property type="entry name" value="Acetyltransf_1"/>
    <property type="match status" value="1"/>
</dbReference>
<dbReference type="RefSeq" id="WP_062193372.1">
    <property type="nucleotide sequence ID" value="NZ_DF967965.1"/>
</dbReference>
<name>A0A3D1JGB2_9CHLR</name>
<evidence type="ECO:0000313" key="4">
    <source>
        <dbReference type="EMBL" id="HCE17265.1"/>
    </source>
</evidence>
<proteinExistence type="predicted"/>
<dbReference type="PROSITE" id="PS51186">
    <property type="entry name" value="GNAT"/>
    <property type="match status" value="1"/>
</dbReference>
<sequence>MNENYTIEPLTMSDYPEVYQLWSETEGVGVGPTDSEARVAFYLERNPGMSFVARADGTIIGAVLCGHDGRRGYLHHLAVRPEWRGKGVGQALVEHCLDGLRQVGIARCNIFVYTHNLPGRAFWEHLGWKERSDLIVMSHDV</sequence>
<dbReference type="InterPro" id="IPR050832">
    <property type="entry name" value="Bact_Acetyltransf"/>
</dbReference>
<comment type="caution">
    <text evidence="4">The sequence shown here is derived from an EMBL/GenBank/DDBJ whole genome shotgun (WGS) entry which is preliminary data.</text>
</comment>
<keyword evidence="1 4" id="KW-0808">Transferase</keyword>
<dbReference type="Proteomes" id="UP000264141">
    <property type="component" value="Unassembled WGS sequence"/>
</dbReference>
<evidence type="ECO:0000256" key="1">
    <source>
        <dbReference type="ARBA" id="ARBA00022679"/>
    </source>
</evidence>
<protein>
    <submittedName>
        <fullName evidence="4">N-acetyltransferase</fullName>
    </submittedName>
</protein>
<dbReference type="CDD" id="cd04301">
    <property type="entry name" value="NAT_SF"/>
    <property type="match status" value="1"/>
</dbReference>
<gene>
    <name evidence="4" type="ORF">DEQ80_05350</name>
</gene>
<keyword evidence="2" id="KW-0012">Acyltransferase</keyword>
<dbReference type="SUPFAM" id="SSF55729">
    <property type="entry name" value="Acyl-CoA N-acyltransferases (Nat)"/>
    <property type="match status" value="1"/>
</dbReference>
<evidence type="ECO:0000256" key="2">
    <source>
        <dbReference type="ARBA" id="ARBA00023315"/>
    </source>
</evidence>
<dbReference type="EMBL" id="DPBP01000022">
    <property type="protein sequence ID" value="HCE17265.1"/>
    <property type="molecule type" value="Genomic_DNA"/>
</dbReference>
<feature type="domain" description="N-acetyltransferase" evidence="3">
    <location>
        <begin position="5"/>
        <end position="141"/>
    </location>
</feature>
<dbReference type="GO" id="GO:0016747">
    <property type="term" value="F:acyltransferase activity, transferring groups other than amino-acyl groups"/>
    <property type="evidence" value="ECO:0007669"/>
    <property type="project" value="InterPro"/>
</dbReference>
<dbReference type="PANTHER" id="PTHR43877">
    <property type="entry name" value="AMINOALKYLPHOSPHONATE N-ACETYLTRANSFERASE-RELATED-RELATED"/>
    <property type="match status" value="1"/>
</dbReference>
<evidence type="ECO:0000313" key="5">
    <source>
        <dbReference type="Proteomes" id="UP000264141"/>
    </source>
</evidence>
<reference evidence="4 5" key="1">
    <citation type="journal article" date="2018" name="Nat. Biotechnol.">
        <title>A standardized bacterial taxonomy based on genome phylogeny substantially revises the tree of life.</title>
        <authorList>
            <person name="Parks D.H."/>
            <person name="Chuvochina M."/>
            <person name="Waite D.W."/>
            <person name="Rinke C."/>
            <person name="Skarshewski A."/>
            <person name="Chaumeil P.A."/>
            <person name="Hugenholtz P."/>
        </authorList>
    </citation>
    <scope>NUCLEOTIDE SEQUENCE [LARGE SCALE GENOMIC DNA]</scope>
    <source>
        <strain evidence="4">UBA8781</strain>
    </source>
</reference>
<dbReference type="InterPro" id="IPR016181">
    <property type="entry name" value="Acyl_CoA_acyltransferase"/>
</dbReference>
<dbReference type="OrthoDB" id="1821130at2"/>
<dbReference type="InterPro" id="IPR000182">
    <property type="entry name" value="GNAT_dom"/>
</dbReference>
<evidence type="ECO:0000259" key="3">
    <source>
        <dbReference type="PROSITE" id="PS51186"/>
    </source>
</evidence>
<accession>A0A3D1JGB2</accession>
<dbReference type="Gene3D" id="3.40.630.30">
    <property type="match status" value="1"/>
</dbReference>
<organism evidence="4 5">
    <name type="scientific">Anaerolinea thermolimosa</name>
    <dbReference type="NCBI Taxonomy" id="229919"/>
    <lineage>
        <taxon>Bacteria</taxon>
        <taxon>Bacillati</taxon>
        <taxon>Chloroflexota</taxon>
        <taxon>Anaerolineae</taxon>
        <taxon>Anaerolineales</taxon>
        <taxon>Anaerolineaceae</taxon>
        <taxon>Anaerolinea</taxon>
    </lineage>
</organism>
<dbReference type="AlphaFoldDB" id="A0A3D1JGB2"/>